<dbReference type="EMBL" id="WENB01000002">
    <property type="protein sequence ID" value="KAF0414040.1"/>
    <property type="molecule type" value="Genomic_DNA"/>
</dbReference>
<reference evidence="1 3" key="1">
    <citation type="submission" date="2019-10" db="EMBL/GenBank/DDBJ databases">
        <authorList>
            <person name="Irmler S."/>
            <person name="Berthoud H."/>
            <person name="Roetschi A."/>
            <person name="Arias E."/>
            <person name="Shani N."/>
            <person name="Wuethrich D."/>
            <person name="Bruggmann R."/>
        </authorList>
    </citation>
    <scope>NUCLEOTIDE SEQUENCE [LARGE SCALE GENOMIC DNA]</scope>
    <source>
        <strain evidence="1 3">FAM13073</strain>
    </source>
</reference>
<reference evidence="1" key="2">
    <citation type="submission" date="2019-12" db="EMBL/GenBank/DDBJ databases">
        <title>SpeciesPrimer: A bioinformatics pipeline dedicated to the design of qPCR primers for the quantification of bacterial species.</title>
        <authorList>
            <person name="Dreier M."/>
            <person name="Berthoud H."/>
            <person name="Shani N."/>
            <person name="Wechsler D."/>
            <person name="Junier P."/>
        </authorList>
    </citation>
    <scope>NUCLEOTIDE SEQUENCE</scope>
    <source>
        <strain evidence="1">FAM13073</strain>
    </source>
</reference>
<evidence type="ECO:0000313" key="1">
    <source>
        <dbReference type="EMBL" id="KAF0414040.1"/>
    </source>
</evidence>
<accession>A0A6L5A212</accession>
<dbReference type="RefSeq" id="WP_060743533.1">
    <property type="nucleotide sequence ID" value="NZ_CP023655.1"/>
</dbReference>
<evidence type="ECO:0000313" key="4">
    <source>
        <dbReference type="Proteomes" id="UP000743107"/>
    </source>
</evidence>
<dbReference type="Proteomes" id="UP000472573">
    <property type="component" value="Unassembled WGS sequence"/>
</dbReference>
<keyword evidence="3" id="KW-1185">Reference proteome</keyword>
<name>A0A6L5A212_PEDPE</name>
<gene>
    <name evidence="1" type="ORF">GBO79_03985</name>
    <name evidence="2" type="ORF">ITQ97_04090</name>
</gene>
<sequence length="674" mass="77629">MAETYQYSLRFAIDPFNWNEERAKKLIKFCQEARIDNVVFFINPEELNQGHLTIDQVRTHWLPTVAKVSKRLAEMGITTSLNPWTTLMHSDRGQKVSPELGFGTMVDYRGQHAESIACPADPRWVEYIADIYGEYAKLQPKELWLEDDFRHYNHTPIKLACFCERHMKIYSEKLGRKVTRTEFVKKLLQPGEPTLERKIYLSVARVEMKKVARLIQKTVARISHTTRLGLMSSFPEWHAVEGRDWDGLFDSLSGTHLRVSRPHLPAYNEVSPLQYSRDFERYSRVTTELVGKNSDVYPELESYMYSPFVKSRMFTKLQLESTQMLGATGILLNLFDMMGNGIDETYDYAELLAESKDLMNLGTQHRLNVEQLDGVKVLVSQDASFNLQTTRGENPEELLPKEYSWLSLLGSLGVACKPEKWTNTSNFENEVLAVSGQFFNNLNDEQITALLKKNVMFLDGESVQILFERPTLRTLIDAEKLEIKRARTNYQSYEQIDGMVIDQIENPRVTMLQHTGDYYKIAYEDANKVEILSSAYSAKAEKLGPVMTIINGRTVILPMNTDPKYGWESQYYSIKAKLLKLILNKTTDIDYVVDMAGTKITASSNQIVLSNFTIDDQKQIQIHLSKTKQQQDWKLYFHEGAKLQELAVKPEWIEHDVLTIPYQLKGLETVILLA</sequence>
<evidence type="ECO:0000313" key="3">
    <source>
        <dbReference type="Proteomes" id="UP000472573"/>
    </source>
</evidence>
<dbReference type="Proteomes" id="UP000743107">
    <property type="component" value="Unassembled WGS sequence"/>
</dbReference>
<reference evidence="2" key="4">
    <citation type="submission" date="2020-11" db="EMBL/GenBank/DDBJ databases">
        <title>Antibiotic susceptibility profiles of Pediococcus pentosaceus from various origins and their implications for the safety assessment of strains with food-technology applications.</title>
        <authorList>
            <person name="Shani N."/>
            <person name="Oberhaensli S."/>
            <person name="Arias E."/>
        </authorList>
    </citation>
    <scope>NUCLEOTIDE SEQUENCE</scope>
    <source>
        <strain evidence="2">FAM 19164</strain>
    </source>
</reference>
<comment type="caution">
    <text evidence="2">The sequence shown here is derived from an EMBL/GenBank/DDBJ whole genome shotgun (WGS) entry which is preliminary data.</text>
</comment>
<dbReference type="AlphaFoldDB" id="A0A6L5A212"/>
<proteinExistence type="predicted"/>
<reference evidence="3" key="3">
    <citation type="submission" date="2020-03" db="EMBL/GenBank/DDBJ databases">
        <title>SpeciesPrimer: A bioinformatics pipeline dedicated to the design of qPCR primers for the quantification of bacterial species.</title>
        <authorList>
            <person name="Dreier M."/>
            <person name="Berthoud H."/>
            <person name="Shani N."/>
            <person name="Wechsler D."/>
            <person name="Junier P."/>
        </authorList>
    </citation>
    <scope>NUCLEOTIDE SEQUENCE [LARGE SCALE GENOMIC DNA]</scope>
    <source>
        <strain evidence="3">FAM13073</strain>
    </source>
</reference>
<dbReference type="EMBL" id="JADOFV010000002">
    <property type="protein sequence ID" value="MBF7126995.1"/>
    <property type="molecule type" value="Genomic_DNA"/>
</dbReference>
<protein>
    <submittedName>
        <fullName evidence="2">Uncharacterized protein</fullName>
    </submittedName>
</protein>
<organism evidence="2 4">
    <name type="scientific">Pediococcus pentosaceus</name>
    <dbReference type="NCBI Taxonomy" id="1255"/>
    <lineage>
        <taxon>Bacteria</taxon>
        <taxon>Bacillati</taxon>
        <taxon>Bacillota</taxon>
        <taxon>Bacilli</taxon>
        <taxon>Lactobacillales</taxon>
        <taxon>Lactobacillaceae</taxon>
        <taxon>Pediococcus</taxon>
    </lineage>
</organism>
<evidence type="ECO:0000313" key="2">
    <source>
        <dbReference type="EMBL" id="MBF7126995.1"/>
    </source>
</evidence>